<gene>
    <name evidence="2" type="ORF">scyTo_0012192</name>
</gene>
<evidence type="ECO:0000313" key="3">
    <source>
        <dbReference type="Proteomes" id="UP000288216"/>
    </source>
</evidence>
<evidence type="ECO:0000256" key="1">
    <source>
        <dbReference type="SAM" id="MobiDB-lite"/>
    </source>
</evidence>
<protein>
    <submittedName>
        <fullName evidence="2">Uncharacterized protein</fullName>
    </submittedName>
</protein>
<comment type="caution">
    <text evidence="2">The sequence shown here is derived from an EMBL/GenBank/DDBJ whole genome shotgun (WGS) entry which is preliminary data.</text>
</comment>
<reference evidence="2 3" key="1">
    <citation type="journal article" date="2018" name="Nat. Ecol. Evol.">
        <title>Shark genomes provide insights into elasmobranch evolution and the origin of vertebrates.</title>
        <authorList>
            <person name="Hara Y"/>
            <person name="Yamaguchi K"/>
            <person name="Onimaru K"/>
            <person name="Kadota M"/>
            <person name="Koyanagi M"/>
            <person name="Keeley SD"/>
            <person name="Tatsumi K"/>
            <person name="Tanaka K"/>
            <person name="Motone F"/>
            <person name="Kageyama Y"/>
            <person name="Nozu R"/>
            <person name="Adachi N"/>
            <person name="Nishimura O"/>
            <person name="Nakagawa R"/>
            <person name="Tanegashima C"/>
            <person name="Kiyatake I"/>
            <person name="Matsumoto R"/>
            <person name="Murakumo K"/>
            <person name="Nishida K"/>
            <person name="Terakita A"/>
            <person name="Kuratani S"/>
            <person name="Sato K"/>
            <person name="Hyodo S Kuraku.S."/>
        </authorList>
    </citation>
    <scope>NUCLEOTIDE SEQUENCE [LARGE SCALE GENOMIC DNA]</scope>
</reference>
<accession>A0A401P3X2</accession>
<evidence type="ECO:0000313" key="2">
    <source>
        <dbReference type="EMBL" id="GCB67813.1"/>
    </source>
</evidence>
<organism evidence="2 3">
    <name type="scientific">Scyliorhinus torazame</name>
    <name type="common">Cloudy catshark</name>
    <name type="synonym">Catulus torazame</name>
    <dbReference type="NCBI Taxonomy" id="75743"/>
    <lineage>
        <taxon>Eukaryota</taxon>
        <taxon>Metazoa</taxon>
        <taxon>Chordata</taxon>
        <taxon>Craniata</taxon>
        <taxon>Vertebrata</taxon>
        <taxon>Chondrichthyes</taxon>
        <taxon>Elasmobranchii</taxon>
        <taxon>Galeomorphii</taxon>
        <taxon>Galeoidea</taxon>
        <taxon>Carcharhiniformes</taxon>
        <taxon>Scyliorhinidae</taxon>
        <taxon>Scyliorhinus</taxon>
    </lineage>
</organism>
<dbReference type="AlphaFoldDB" id="A0A401P3X2"/>
<sequence length="174" mass="19712">MRDGEEDLRTFDRNIARMDLILRPIGQNVTTMNRGLSWALPYVYQNGYALQYRIEGVLMIIQAGYYPLLAIVGVPDQYLVMNTPRFCYITMDVQESPVWVAIENPDVPAKEQREGQGCEVKRRYREKQQPPAPDRTVPAAFRSGRGGGNTAAVMMGVTTGKRLKRIRDCATKIV</sequence>
<feature type="region of interest" description="Disordered" evidence="1">
    <location>
        <begin position="110"/>
        <end position="143"/>
    </location>
</feature>
<proteinExistence type="predicted"/>
<name>A0A401P3X2_SCYTO</name>
<dbReference type="Proteomes" id="UP000288216">
    <property type="component" value="Unassembled WGS sequence"/>
</dbReference>
<dbReference type="EMBL" id="BFAA01005813">
    <property type="protein sequence ID" value="GCB67813.1"/>
    <property type="molecule type" value="Genomic_DNA"/>
</dbReference>
<feature type="compositionally biased region" description="Basic and acidic residues" evidence="1">
    <location>
        <begin position="110"/>
        <end position="121"/>
    </location>
</feature>
<keyword evidence="3" id="KW-1185">Reference proteome</keyword>